<dbReference type="GO" id="GO:0009307">
    <property type="term" value="P:DNA restriction-modification system"/>
    <property type="evidence" value="ECO:0007669"/>
    <property type="project" value="InterPro"/>
</dbReference>
<dbReference type="OrthoDB" id="5363706at2"/>
<dbReference type="Proteomes" id="UP000199227">
    <property type="component" value="Unassembled WGS sequence"/>
</dbReference>
<evidence type="ECO:0000313" key="2">
    <source>
        <dbReference type="EMBL" id="SFP46230.1"/>
    </source>
</evidence>
<sequence>MSISKLFNTIEKFLNQTEQEKKKRFKKKFKTPGEYIKLKEEILKQEKEKIEQEIEKKYQNNKIDNETIVDLKVKTENNKKRMSKEEYKKSLVKKGKDYEKYVGKYFENLGYIVKFNGIEKGKKDSSIDLIAIRNDEIVLIQCKNWKENSKYKINHEKIKSFVGDTYSFIEKNPIYKNYKIQRIFAISNRILDKSAIAYIKENRNIVNYMLLHMPD</sequence>
<keyword evidence="3" id="KW-1185">Reference proteome</keyword>
<gene>
    <name evidence="2" type="ORF">SAMN05216234_12037</name>
</gene>
<reference evidence="2 3" key="1">
    <citation type="submission" date="2016-10" db="EMBL/GenBank/DDBJ databases">
        <authorList>
            <person name="de Groot N.N."/>
        </authorList>
    </citation>
    <scope>NUCLEOTIDE SEQUENCE [LARGE SCALE GENOMIC DNA]</scope>
    <source>
        <strain evidence="2 3">EP1-55-1</strain>
    </source>
</reference>
<evidence type="ECO:0000313" key="3">
    <source>
        <dbReference type="Proteomes" id="UP000199227"/>
    </source>
</evidence>
<dbReference type="GO" id="GO:0003677">
    <property type="term" value="F:DNA binding"/>
    <property type="evidence" value="ECO:0007669"/>
    <property type="project" value="InterPro"/>
</dbReference>
<dbReference type="STRING" id="223786.SAMN05216234_12037"/>
<dbReference type="InterPro" id="IPR007560">
    <property type="entry name" value="Restrct_endonuc_IV_Mrr"/>
</dbReference>
<dbReference type="InterPro" id="IPR011856">
    <property type="entry name" value="tRNA_endonuc-like_dom_sf"/>
</dbReference>
<accession>A0A1I5QJK7</accession>
<dbReference type="SUPFAM" id="SSF52980">
    <property type="entry name" value="Restriction endonuclease-like"/>
    <property type="match status" value="1"/>
</dbReference>
<evidence type="ECO:0000259" key="1">
    <source>
        <dbReference type="Pfam" id="PF04471"/>
    </source>
</evidence>
<organism evidence="2 3">
    <name type="scientific">Hydrogenimonas thermophila</name>
    <dbReference type="NCBI Taxonomy" id="223786"/>
    <lineage>
        <taxon>Bacteria</taxon>
        <taxon>Pseudomonadati</taxon>
        <taxon>Campylobacterota</taxon>
        <taxon>Epsilonproteobacteria</taxon>
        <taxon>Campylobacterales</taxon>
        <taxon>Hydrogenimonadaceae</taxon>
        <taxon>Hydrogenimonas</taxon>
    </lineage>
</organism>
<feature type="domain" description="Restriction endonuclease type IV Mrr" evidence="1">
    <location>
        <begin position="95"/>
        <end position="205"/>
    </location>
</feature>
<proteinExistence type="predicted"/>
<dbReference type="Gene3D" id="3.40.1350.10">
    <property type="match status" value="1"/>
</dbReference>
<protein>
    <submittedName>
        <fullName evidence="2">Restriction system protein</fullName>
    </submittedName>
</protein>
<dbReference type="Pfam" id="PF04471">
    <property type="entry name" value="Mrr_cat"/>
    <property type="match status" value="1"/>
</dbReference>
<name>A0A1I5QJK7_9BACT</name>
<dbReference type="RefSeq" id="WP_092912635.1">
    <property type="nucleotide sequence ID" value="NZ_FOXB01000020.1"/>
</dbReference>
<dbReference type="InterPro" id="IPR011335">
    <property type="entry name" value="Restrct_endonuc-II-like"/>
</dbReference>
<dbReference type="AlphaFoldDB" id="A0A1I5QJK7"/>
<dbReference type="EMBL" id="FOXB01000020">
    <property type="protein sequence ID" value="SFP46230.1"/>
    <property type="molecule type" value="Genomic_DNA"/>
</dbReference>
<dbReference type="GO" id="GO:0004519">
    <property type="term" value="F:endonuclease activity"/>
    <property type="evidence" value="ECO:0007669"/>
    <property type="project" value="InterPro"/>
</dbReference>